<keyword evidence="3" id="KW-1185">Reference proteome</keyword>
<sequence>MGPPHSPSDGAALGHRVVHRAHRRGRRVVRSARRQGRALRHGCRLGMKPYSARAADERGPPSLAPPLDGALLRPHCRGGGGGSAHTASSGQNVAGGSPSLSTVAGGASAKNRATRAPQSRDPSCSGRQSGTVIPHGAQTTLGSAGVHEAEPRIKQSSSVQRMYLSSLIEGSKGTRYGWGLGASSSDLGLKLINWSCKGTTRISRRTGCKVFKVSKQVG</sequence>
<feature type="compositionally biased region" description="Basic residues" evidence="1">
    <location>
        <begin position="29"/>
        <end position="43"/>
    </location>
</feature>
<gene>
    <name evidence="2" type="ORF">PVAP13_2KG262790</name>
</gene>
<feature type="compositionally biased region" description="Polar residues" evidence="1">
    <location>
        <begin position="116"/>
        <end position="142"/>
    </location>
</feature>
<dbReference type="EMBL" id="CM029039">
    <property type="protein sequence ID" value="KAG2642212.1"/>
    <property type="molecule type" value="Genomic_DNA"/>
</dbReference>
<comment type="caution">
    <text evidence="2">The sequence shown here is derived from an EMBL/GenBank/DDBJ whole genome shotgun (WGS) entry which is preliminary data.</text>
</comment>
<feature type="compositionally biased region" description="Polar residues" evidence="1">
    <location>
        <begin position="85"/>
        <end position="102"/>
    </location>
</feature>
<accession>A0A8T0W1I6</accession>
<dbReference type="AlphaFoldDB" id="A0A8T0W1I6"/>
<reference evidence="2" key="1">
    <citation type="submission" date="2020-05" db="EMBL/GenBank/DDBJ databases">
        <title>WGS assembly of Panicum virgatum.</title>
        <authorList>
            <person name="Lovell J.T."/>
            <person name="Jenkins J."/>
            <person name="Shu S."/>
            <person name="Juenger T.E."/>
            <person name="Schmutz J."/>
        </authorList>
    </citation>
    <scope>NUCLEOTIDE SEQUENCE</scope>
    <source>
        <strain evidence="2">AP13</strain>
    </source>
</reference>
<organism evidence="2 3">
    <name type="scientific">Panicum virgatum</name>
    <name type="common">Blackwell switchgrass</name>
    <dbReference type="NCBI Taxonomy" id="38727"/>
    <lineage>
        <taxon>Eukaryota</taxon>
        <taxon>Viridiplantae</taxon>
        <taxon>Streptophyta</taxon>
        <taxon>Embryophyta</taxon>
        <taxon>Tracheophyta</taxon>
        <taxon>Spermatophyta</taxon>
        <taxon>Magnoliopsida</taxon>
        <taxon>Liliopsida</taxon>
        <taxon>Poales</taxon>
        <taxon>Poaceae</taxon>
        <taxon>PACMAD clade</taxon>
        <taxon>Panicoideae</taxon>
        <taxon>Panicodae</taxon>
        <taxon>Paniceae</taxon>
        <taxon>Panicinae</taxon>
        <taxon>Panicum</taxon>
        <taxon>Panicum sect. Hiantes</taxon>
    </lineage>
</organism>
<evidence type="ECO:0000256" key="1">
    <source>
        <dbReference type="SAM" id="MobiDB-lite"/>
    </source>
</evidence>
<feature type="region of interest" description="Disordered" evidence="1">
    <location>
        <begin position="29"/>
        <end position="157"/>
    </location>
</feature>
<protein>
    <submittedName>
        <fullName evidence="2">Uncharacterized protein</fullName>
    </submittedName>
</protein>
<evidence type="ECO:0000313" key="2">
    <source>
        <dbReference type="EMBL" id="KAG2642212.1"/>
    </source>
</evidence>
<evidence type="ECO:0000313" key="3">
    <source>
        <dbReference type="Proteomes" id="UP000823388"/>
    </source>
</evidence>
<proteinExistence type="predicted"/>
<dbReference type="Proteomes" id="UP000823388">
    <property type="component" value="Chromosome 2K"/>
</dbReference>
<name>A0A8T0W1I6_PANVG</name>